<evidence type="ECO:0000256" key="1">
    <source>
        <dbReference type="ARBA" id="ARBA00005077"/>
    </source>
</evidence>
<dbReference type="GO" id="GO:0006541">
    <property type="term" value="P:glutamine metabolic process"/>
    <property type="evidence" value="ECO:0007669"/>
    <property type="project" value="TreeGrafter"/>
</dbReference>
<dbReference type="Gene3D" id="3.30.470.20">
    <property type="entry name" value="ATP-grasp fold, B domain"/>
    <property type="match status" value="1"/>
</dbReference>
<dbReference type="PANTHER" id="PTHR11405:SF53">
    <property type="entry name" value="CARBAMOYL-PHOSPHATE SYNTHASE [AMMONIA], MITOCHONDRIAL"/>
    <property type="match status" value="1"/>
</dbReference>
<dbReference type="Pfam" id="PF02142">
    <property type="entry name" value="MGS"/>
    <property type="match status" value="1"/>
</dbReference>
<keyword evidence="7" id="KW-0677">Repeat</keyword>
<dbReference type="Gene3D" id="3.30.1490.20">
    <property type="entry name" value="ATP-grasp fold, A domain"/>
    <property type="match status" value="1"/>
</dbReference>
<dbReference type="GO" id="GO:0009089">
    <property type="term" value="P:lysine biosynthetic process via diaminopimelate"/>
    <property type="evidence" value="ECO:0007669"/>
    <property type="project" value="UniProtKB-UniRule"/>
</dbReference>
<evidence type="ECO:0000259" key="16">
    <source>
        <dbReference type="PROSITE" id="PS51855"/>
    </source>
</evidence>
<dbReference type="Pfam" id="PF01678">
    <property type="entry name" value="DAP_epimerase"/>
    <property type="match status" value="2"/>
</dbReference>
<keyword evidence="4" id="KW-0436">Ligase</keyword>
<protein>
    <recommendedName>
        <fullName evidence="13">Diaminopimelate epimerase</fullName>
        <ecNumber evidence="13">5.1.1.7</ecNumber>
    </recommendedName>
</protein>
<dbReference type="Proteomes" id="UP000886847">
    <property type="component" value="Unassembled WGS sequence"/>
</dbReference>
<evidence type="ECO:0000313" key="17">
    <source>
        <dbReference type="EMBL" id="HIX50878.1"/>
    </source>
</evidence>
<dbReference type="GO" id="GO:0005524">
    <property type="term" value="F:ATP binding"/>
    <property type="evidence" value="ECO:0007669"/>
    <property type="project" value="UniProtKB-UniRule"/>
</dbReference>
<evidence type="ECO:0000256" key="12">
    <source>
        <dbReference type="ARBA" id="ARBA00048816"/>
    </source>
</evidence>
<comment type="pathway">
    <text evidence="1">Amino-acid biosynthesis; L-arginine biosynthesis; carbamoyl phosphate from bicarbonate: step 1/1.</text>
</comment>
<sequence length="685" mass="75136">RFDELLEQFHIARPKGLTVMTKEEAIAAAEKLGYPVLLRPSYVIGGQNMTIAFTENDISRYMDVILAQHIENPVLCDKYLMGSELEVDAISDGVDVLIPGIMQHIERAGVHSGDSIAVYPPYNLSDIMLEKIVDCSVQLALSLKTKGLINIQYLVYRNELYVIEVNPRASRTIPYISKVTGVPMVELATKIMVGAKLKKLGFGTGLYKESPYVAVKVPVFSFEKLNDVNSQLGPEMKSTGEVLGIGKTIEEALFKGLVSAGFKLCHPGKDREVGVYFTVNDQDKFEILGLAKKFSDLGLNIYATKGTADTIRTLGIEVNTVDRLSQSDEILRLMDEGKIDYIVYTGKTDMASIDDYIRMYHHAILLGITTLTSLDTANALADIIASRFNENNTELVDINRLRSEKMKLKFIKMQSCGNDYIFFDNMNGEITCPESLAINFVDRHYGIGGDGIVLIERSDVADAKMRIFNQDGSEGGMAGNSIRCVAKYLYENGFVRDKHLTIETLSGVRDLTLYTSGGKVGSVSVDMGKAILSGKDIPSTLEGDSVVGRKIEVGGKEYTVTLVNVGNPHCVVFCDKVDAVDLANVGPLFEYAPYFPQRINVEFVRVVNDTTLKMRVWERGNGETLACGTGATASVVAAVLNGYCKAGEDITVKLRGGDLIVRYDEGGDATLTGAVRKVYEGTVEF</sequence>
<dbReference type="SUPFAM" id="SSF56059">
    <property type="entry name" value="Glutathione synthetase ATP-binding domain-like"/>
    <property type="match status" value="1"/>
</dbReference>
<dbReference type="Gene3D" id="3.10.310.10">
    <property type="entry name" value="Diaminopimelate Epimerase, Chain A, domain 1"/>
    <property type="match status" value="2"/>
</dbReference>
<dbReference type="EC" id="5.1.1.7" evidence="13"/>
<feature type="domain" description="MGS-like" evidence="16">
    <location>
        <begin position="262"/>
        <end position="407"/>
    </location>
</feature>
<comment type="similarity">
    <text evidence="2">Belongs to the CarB family.</text>
</comment>
<evidence type="ECO:0000256" key="11">
    <source>
        <dbReference type="ARBA" id="ARBA00047359"/>
    </source>
</evidence>
<comment type="catalytic activity">
    <reaction evidence="11">
        <text>hydrogencarbonate + NH4(+) + 2 ATP = carbamoyl phosphate + 2 ADP + phosphate + 2 H(+)</text>
        <dbReference type="Rhea" id="RHEA:18029"/>
        <dbReference type="ChEBI" id="CHEBI:15378"/>
        <dbReference type="ChEBI" id="CHEBI:17544"/>
        <dbReference type="ChEBI" id="CHEBI:28938"/>
        <dbReference type="ChEBI" id="CHEBI:30616"/>
        <dbReference type="ChEBI" id="CHEBI:43474"/>
        <dbReference type="ChEBI" id="CHEBI:58228"/>
        <dbReference type="ChEBI" id="CHEBI:456216"/>
        <dbReference type="EC" id="6.3.4.16"/>
    </reaction>
</comment>
<dbReference type="SMART" id="SM00851">
    <property type="entry name" value="MGS"/>
    <property type="match status" value="1"/>
</dbReference>
<dbReference type="FunFam" id="3.30.470.20:FF:000026">
    <property type="entry name" value="Carbamoyl-phosphate synthase large chain"/>
    <property type="match status" value="1"/>
</dbReference>
<dbReference type="GO" id="GO:0046872">
    <property type="term" value="F:metal ion binding"/>
    <property type="evidence" value="ECO:0007669"/>
    <property type="project" value="UniProtKB-KW"/>
</dbReference>
<dbReference type="InterPro" id="IPR013815">
    <property type="entry name" value="ATP_grasp_subdomain_1"/>
</dbReference>
<dbReference type="InterPro" id="IPR001653">
    <property type="entry name" value="DAP_epimerase_DapF"/>
</dbReference>
<evidence type="ECO:0000256" key="5">
    <source>
        <dbReference type="ARBA" id="ARBA00022605"/>
    </source>
</evidence>
<feature type="non-terminal residue" evidence="17">
    <location>
        <position position="1"/>
    </location>
</feature>
<keyword evidence="5" id="KW-0028">Amino-acid biosynthesis</keyword>
<reference evidence="17" key="2">
    <citation type="submission" date="2021-04" db="EMBL/GenBank/DDBJ databases">
        <authorList>
            <person name="Gilroy R."/>
        </authorList>
    </citation>
    <scope>NUCLEOTIDE SEQUENCE</scope>
    <source>
        <strain evidence="17">2189</strain>
    </source>
</reference>
<comment type="caution">
    <text evidence="17">The sequence shown here is derived from an EMBL/GenBank/DDBJ whole genome shotgun (WGS) entry which is preliminary data.</text>
</comment>
<evidence type="ECO:0000256" key="2">
    <source>
        <dbReference type="ARBA" id="ARBA00009799"/>
    </source>
</evidence>
<dbReference type="InterPro" id="IPR005479">
    <property type="entry name" value="CPAse_ATP-bd"/>
</dbReference>
<evidence type="ECO:0000256" key="13">
    <source>
        <dbReference type="NCBIfam" id="TIGR00652"/>
    </source>
</evidence>
<keyword evidence="6" id="KW-0479">Metal-binding</keyword>
<evidence type="ECO:0000256" key="14">
    <source>
        <dbReference type="PROSITE-ProRule" id="PRU00409"/>
    </source>
</evidence>
<dbReference type="InterPro" id="IPR011761">
    <property type="entry name" value="ATP-grasp"/>
</dbReference>
<dbReference type="PROSITE" id="PS50975">
    <property type="entry name" value="ATP_GRASP"/>
    <property type="match status" value="1"/>
</dbReference>
<keyword evidence="10" id="KW-0464">Manganese</keyword>
<reference evidence="17" key="1">
    <citation type="journal article" date="2021" name="PeerJ">
        <title>Extensive microbial diversity within the chicken gut microbiome revealed by metagenomics and culture.</title>
        <authorList>
            <person name="Gilroy R."/>
            <person name="Ravi A."/>
            <person name="Getino M."/>
            <person name="Pursley I."/>
            <person name="Horton D.L."/>
            <person name="Alikhan N.F."/>
            <person name="Baker D."/>
            <person name="Gharbi K."/>
            <person name="Hall N."/>
            <person name="Watson M."/>
            <person name="Adriaenssens E.M."/>
            <person name="Foster-Nyarko E."/>
            <person name="Jarju S."/>
            <person name="Secka A."/>
            <person name="Antonio M."/>
            <person name="Oren A."/>
            <person name="Chaudhuri R.R."/>
            <person name="La Ragione R."/>
            <person name="Hildebrand F."/>
            <person name="Pallen M.J."/>
        </authorList>
    </citation>
    <scope>NUCLEOTIDE SEQUENCE</scope>
    <source>
        <strain evidence="17">2189</strain>
    </source>
</reference>
<dbReference type="GO" id="GO:0005737">
    <property type="term" value="C:cytoplasm"/>
    <property type="evidence" value="ECO:0007669"/>
    <property type="project" value="TreeGrafter"/>
</dbReference>
<evidence type="ECO:0000256" key="9">
    <source>
        <dbReference type="ARBA" id="ARBA00022840"/>
    </source>
</evidence>
<feature type="domain" description="ATP-grasp" evidence="15">
    <location>
        <begin position="3"/>
        <end position="193"/>
    </location>
</feature>
<dbReference type="NCBIfam" id="TIGR00652">
    <property type="entry name" value="DapF"/>
    <property type="match status" value="1"/>
</dbReference>
<evidence type="ECO:0000256" key="6">
    <source>
        <dbReference type="ARBA" id="ARBA00022723"/>
    </source>
</evidence>
<dbReference type="Gene3D" id="3.40.50.1380">
    <property type="entry name" value="Methylglyoxal synthase-like domain"/>
    <property type="match status" value="1"/>
</dbReference>
<keyword evidence="3" id="KW-0055">Arginine biosynthesis</keyword>
<dbReference type="GO" id="GO:0004087">
    <property type="term" value="F:carbamoyl-phosphate synthase (ammonia) activity"/>
    <property type="evidence" value="ECO:0007669"/>
    <property type="project" value="UniProtKB-EC"/>
</dbReference>
<dbReference type="GO" id="GO:0008837">
    <property type="term" value="F:diaminopimelate epimerase activity"/>
    <property type="evidence" value="ECO:0007669"/>
    <property type="project" value="UniProtKB-UniRule"/>
</dbReference>
<dbReference type="AlphaFoldDB" id="A0A9D1W2B9"/>
<accession>A0A9D1W2B9</accession>
<dbReference type="EMBL" id="DXEW01000030">
    <property type="protein sequence ID" value="HIX50878.1"/>
    <property type="molecule type" value="Genomic_DNA"/>
</dbReference>
<dbReference type="SUPFAM" id="SSF52335">
    <property type="entry name" value="Methylglyoxal synthase-like"/>
    <property type="match status" value="1"/>
</dbReference>
<gene>
    <name evidence="17" type="primary">dapF</name>
    <name evidence="17" type="ORF">H9851_06325</name>
</gene>
<dbReference type="InterPro" id="IPR005483">
    <property type="entry name" value="CPSase_dom"/>
</dbReference>
<comment type="catalytic activity">
    <reaction evidence="12">
        <text>hydrogencarbonate + L-glutamine + 2 ATP + H2O = carbamoyl phosphate + L-glutamate + 2 ADP + phosphate + 2 H(+)</text>
        <dbReference type="Rhea" id="RHEA:18633"/>
        <dbReference type="ChEBI" id="CHEBI:15377"/>
        <dbReference type="ChEBI" id="CHEBI:15378"/>
        <dbReference type="ChEBI" id="CHEBI:17544"/>
        <dbReference type="ChEBI" id="CHEBI:29985"/>
        <dbReference type="ChEBI" id="CHEBI:30616"/>
        <dbReference type="ChEBI" id="CHEBI:43474"/>
        <dbReference type="ChEBI" id="CHEBI:58228"/>
        <dbReference type="ChEBI" id="CHEBI:58359"/>
        <dbReference type="ChEBI" id="CHEBI:456216"/>
        <dbReference type="EC" id="6.3.5.5"/>
    </reaction>
</comment>
<dbReference type="Pfam" id="PF02786">
    <property type="entry name" value="CPSase_L_D2"/>
    <property type="match status" value="1"/>
</dbReference>
<evidence type="ECO:0000259" key="15">
    <source>
        <dbReference type="PROSITE" id="PS50975"/>
    </source>
</evidence>
<organism evidence="17 18">
    <name type="scientific">Candidatus Borkfalkia faecavium</name>
    <dbReference type="NCBI Taxonomy" id="2838508"/>
    <lineage>
        <taxon>Bacteria</taxon>
        <taxon>Bacillati</taxon>
        <taxon>Bacillota</taxon>
        <taxon>Clostridia</taxon>
        <taxon>Christensenellales</taxon>
        <taxon>Christensenellaceae</taxon>
        <taxon>Candidatus Borkfalkia</taxon>
    </lineage>
</organism>
<dbReference type="SUPFAM" id="SSF54506">
    <property type="entry name" value="Diaminopimelate epimerase-like"/>
    <property type="match status" value="1"/>
</dbReference>
<name>A0A9D1W2B9_9FIRM</name>
<dbReference type="PROSITE" id="PS00867">
    <property type="entry name" value="CPSASE_2"/>
    <property type="match status" value="1"/>
</dbReference>
<dbReference type="InterPro" id="IPR036914">
    <property type="entry name" value="MGS-like_dom_sf"/>
</dbReference>
<keyword evidence="17" id="KW-0413">Isomerase</keyword>
<dbReference type="GO" id="GO:0006526">
    <property type="term" value="P:L-arginine biosynthetic process"/>
    <property type="evidence" value="ECO:0007669"/>
    <property type="project" value="UniProtKB-KW"/>
</dbReference>
<proteinExistence type="inferred from homology"/>
<dbReference type="InterPro" id="IPR011607">
    <property type="entry name" value="MGS-like_dom"/>
</dbReference>
<dbReference type="HAMAP" id="MF_00197">
    <property type="entry name" value="DAP_epimerase"/>
    <property type="match status" value="1"/>
</dbReference>
<evidence type="ECO:0000256" key="7">
    <source>
        <dbReference type="ARBA" id="ARBA00022737"/>
    </source>
</evidence>
<dbReference type="PRINTS" id="PR00098">
    <property type="entry name" value="CPSASE"/>
</dbReference>
<evidence type="ECO:0000256" key="10">
    <source>
        <dbReference type="ARBA" id="ARBA00023211"/>
    </source>
</evidence>
<evidence type="ECO:0000313" key="18">
    <source>
        <dbReference type="Proteomes" id="UP000886847"/>
    </source>
</evidence>
<dbReference type="GO" id="GO:0004088">
    <property type="term" value="F:carbamoyl-phosphate synthase (glutamine-hydrolyzing) activity"/>
    <property type="evidence" value="ECO:0007669"/>
    <property type="project" value="UniProtKB-EC"/>
</dbReference>
<evidence type="ECO:0000256" key="4">
    <source>
        <dbReference type="ARBA" id="ARBA00022598"/>
    </source>
</evidence>
<dbReference type="PANTHER" id="PTHR11405">
    <property type="entry name" value="CARBAMOYLTRANSFERASE FAMILY MEMBER"/>
    <property type="match status" value="1"/>
</dbReference>
<keyword evidence="9 14" id="KW-0067">ATP-binding</keyword>
<evidence type="ECO:0000256" key="8">
    <source>
        <dbReference type="ARBA" id="ARBA00022741"/>
    </source>
</evidence>
<dbReference type="PROSITE" id="PS51855">
    <property type="entry name" value="MGS"/>
    <property type="match status" value="1"/>
</dbReference>
<evidence type="ECO:0000256" key="3">
    <source>
        <dbReference type="ARBA" id="ARBA00022571"/>
    </source>
</evidence>
<keyword evidence="8 14" id="KW-0547">Nucleotide-binding</keyword>